<dbReference type="Pfam" id="PF01471">
    <property type="entry name" value="PG_binding_1"/>
    <property type="match status" value="2"/>
</dbReference>
<comment type="caution">
    <text evidence="3">The sequence shown here is derived from an EMBL/GenBank/DDBJ whole genome shotgun (WGS) entry which is preliminary data.</text>
</comment>
<dbReference type="InterPro" id="IPR052905">
    <property type="entry name" value="LD-transpeptidase_YkuD-like"/>
</dbReference>
<dbReference type="InterPro" id="IPR036366">
    <property type="entry name" value="PGBDSf"/>
</dbReference>
<evidence type="ECO:0000313" key="4">
    <source>
        <dbReference type="Proteomes" id="UP000249061"/>
    </source>
</evidence>
<gene>
    <name evidence="3" type="ORF">DI536_28515</name>
</gene>
<evidence type="ECO:0000259" key="2">
    <source>
        <dbReference type="Pfam" id="PF01471"/>
    </source>
</evidence>
<feature type="compositionally biased region" description="Low complexity" evidence="1">
    <location>
        <begin position="1"/>
        <end position="20"/>
    </location>
</feature>
<dbReference type="AlphaFoldDB" id="A0A2W5T2T7"/>
<dbReference type="PANTHER" id="PTHR41533">
    <property type="entry name" value="L,D-TRANSPEPTIDASE HI_1667-RELATED"/>
    <property type="match status" value="1"/>
</dbReference>
<feature type="region of interest" description="Disordered" evidence="1">
    <location>
        <begin position="1"/>
        <end position="30"/>
    </location>
</feature>
<evidence type="ECO:0000313" key="3">
    <source>
        <dbReference type="EMBL" id="PZR07203.1"/>
    </source>
</evidence>
<dbReference type="InterPro" id="IPR036365">
    <property type="entry name" value="PGBD-like_sf"/>
</dbReference>
<dbReference type="PANTHER" id="PTHR41533:SF1">
    <property type="entry name" value="L,D-TRANSPEPTIDASE YCBB-RELATED"/>
    <property type="match status" value="1"/>
</dbReference>
<reference evidence="3 4" key="1">
    <citation type="submission" date="2017-08" db="EMBL/GenBank/DDBJ databases">
        <title>Infants hospitalized years apart are colonized by the same room-sourced microbial strains.</title>
        <authorList>
            <person name="Brooks B."/>
            <person name="Olm M.R."/>
            <person name="Firek B.A."/>
            <person name="Baker R."/>
            <person name="Thomas B.C."/>
            <person name="Morowitz M.J."/>
            <person name="Banfield J.F."/>
        </authorList>
    </citation>
    <scope>NUCLEOTIDE SEQUENCE [LARGE SCALE GENOMIC DNA]</scope>
    <source>
        <strain evidence="3">S2_003_000_R2_14</strain>
    </source>
</reference>
<dbReference type="Proteomes" id="UP000249061">
    <property type="component" value="Unassembled WGS sequence"/>
</dbReference>
<dbReference type="EMBL" id="QFQP01000033">
    <property type="protein sequence ID" value="PZR07203.1"/>
    <property type="molecule type" value="Genomic_DNA"/>
</dbReference>
<name>A0A2W5T2T7_9BACT</name>
<accession>A0A2W5T2T7</accession>
<evidence type="ECO:0000256" key="1">
    <source>
        <dbReference type="SAM" id="MobiDB-lite"/>
    </source>
</evidence>
<dbReference type="InterPro" id="IPR002477">
    <property type="entry name" value="Peptidoglycan-bd-like"/>
</dbReference>
<sequence>MTQVNATSSSAARRTSSTSSGRLQRDASGAAVKELQQSLKAVGLYGANADGKFGPVTEAAVKAFQRQHGLTVDGWAGPQTMAKLRAAVAPPAPSAAGKLSLGASGEEVKALQQRLKSLGLYNGAIGGNFGPGTEAAVKAFQKMKGLTVDGWAGPQTLAKLREATTSSPVTPSGSIQAALEWAKTQVGAPYVGGASPFRYGTPGNGQTYQQQGQKAYVS</sequence>
<dbReference type="SUPFAM" id="SSF47090">
    <property type="entry name" value="PGBD-like"/>
    <property type="match status" value="2"/>
</dbReference>
<proteinExistence type="predicted"/>
<organism evidence="3 4">
    <name type="scientific">Archangium gephyra</name>
    <dbReference type="NCBI Taxonomy" id="48"/>
    <lineage>
        <taxon>Bacteria</taxon>
        <taxon>Pseudomonadati</taxon>
        <taxon>Myxococcota</taxon>
        <taxon>Myxococcia</taxon>
        <taxon>Myxococcales</taxon>
        <taxon>Cystobacterineae</taxon>
        <taxon>Archangiaceae</taxon>
        <taxon>Archangium</taxon>
    </lineage>
</organism>
<protein>
    <recommendedName>
        <fullName evidence="2">Peptidoglycan binding-like domain-containing protein</fullName>
    </recommendedName>
</protein>
<dbReference type="Gene3D" id="1.10.101.10">
    <property type="entry name" value="PGBD-like superfamily/PGBD"/>
    <property type="match status" value="2"/>
</dbReference>
<feature type="domain" description="Peptidoglycan binding-like" evidence="2">
    <location>
        <begin position="104"/>
        <end position="160"/>
    </location>
</feature>
<feature type="compositionally biased region" description="Polar residues" evidence="1">
    <location>
        <begin position="204"/>
        <end position="218"/>
    </location>
</feature>
<feature type="region of interest" description="Disordered" evidence="1">
    <location>
        <begin position="198"/>
        <end position="218"/>
    </location>
</feature>
<feature type="domain" description="Peptidoglycan binding-like" evidence="2">
    <location>
        <begin position="28"/>
        <end position="84"/>
    </location>
</feature>